<dbReference type="Proteomes" id="UP001153269">
    <property type="component" value="Unassembled WGS sequence"/>
</dbReference>
<feature type="compositionally biased region" description="Basic residues" evidence="1">
    <location>
        <begin position="44"/>
        <end position="63"/>
    </location>
</feature>
<keyword evidence="3" id="KW-1185">Reference proteome</keyword>
<reference evidence="2" key="1">
    <citation type="submission" date="2020-03" db="EMBL/GenBank/DDBJ databases">
        <authorList>
            <person name="Weist P."/>
        </authorList>
    </citation>
    <scope>NUCLEOTIDE SEQUENCE</scope>
</reference>
<evidence type="ECO:0000256" key="1">
    <source>
        <dbReference type="SAM" id="MobiDB-lite"/>
    </source>
</evidence>
<evidence type="ECO:0000313" key="2">
    <source>
        <dbReference type="EMBL" id="CAB1440385.1"/>
    </source>
</evidence>
<dbReference type="EMBL" id="CADEAL010002446">
    <property type="protein sequence ID" value="CAB1440385.1"/>
    <property type="molecule type" value="Genomic_DNA"/>
</dbReference>
<proteinExistence type="predicted"/>
<accession>A0A9N7UZS7</accession>
<evidence type="ECO:0000313" key="3">
    <source>
        <dbReference type="Proteomes" id="UP001153269"/>
    </source>
</evidence>
<organism evidence="2 3">
    <name type="scientific">Pleuronectes platessa</name>
    <name type="common">European plaice</name>
    <dbReference type="NCBI Taxonomy" id="8262"/>
    <lineage>
        <taxon>Eukaryota</taxon>
        <taxon>Metazoa</taxon>
        <taxon>Chordata</taxon>
        <taxon>Craniata</taxon>
        <taxon>Vertebrata</taxon>
        <taxon>Euteleostomi</taxon>
        <taxon>Actinopterygii</taxon>
        <taxon>Neopterygii</taxon>
        <taxon>Teleostei</taxon>
        <taxon>Neoteleostei</taxon>
        <taxon>Acanthomorphata</taxon>
        <taxon>Carangaria</taxon>
        <taxon>Pleuronectiformes</taxon>
        <taxon>Pleuronectoidei</taxon>
        <taxon>Pleuronectidae</taxon>
        <taxon>Pleuronectes</taxon>
    </lineage>
</organism>
<protein>
    <submittedName>
        <fullName evidence="2">Uncharacterized protein</fullName>
    </submittedName>
</protein>
<feature type="region of interest" description="Disordered" evidence="1">
    <location>
        <begin position="1"/>
        <end position="68"/>
    </location>
</feature>
<name>A0A9N7UZS7_PLEPL</name>
<gene>
    <name evidence="2" type="ORF">PLEPLA_LOCUS28151</name>
</gene>
<sequence length="131" mass="14548">MGVEVQEQGNSGESEKGKRGGQRRERSMLSRGSGGVDERGLSVVRRHLFAGGKDRRKGHRRGRAFGGQNLENNKMVFRAGAPWTPFSQINNPLVIHSTNEHSTESRDRGGRRDARLLTLSVVQAILRTLVM</sequence>
<dbReference type="AlphaFoldDB" id="A0A9N7UZS7"/>
<comment type="caution">
    <text evidence="2">The sequence shown here is derived from an EMBL/GenBank/DDBJ whole genome shotgun (WGS) entry which is preliminary data.</text>
</comment>
<feature type="compositionally biased region" description="Basic and acidic residues" evidence="1">
    <location>
        <begin position="13"/>
        <end position="28"/>
    </location>
</feature>